<dbReference type="Proteomes" id="UP000002069">
    <property type="component" value="Chromosome"/>
</dbReference>
<keyword evidence="3" id="KW-1185">Reference proteome</keyword>
<organism evidence="2 3">
    <name type="scientific">Cronobacter turicensis (strain DSM 18703 / CCUG 55852 / LMG 23827 / z3032)</name>
    <dbReference type="NCBI Taxonomy" id="693216"/>
    <lineage>
        <taxon>Bacteria</taxon>
        <taxon>Pseudomonadati</taxon>
        <taxon>Pseudomonadota</taxon>
        <taxon>Gammaproteobacteria</taxon>
        <taxon>Enterobacterales</taxon>
        <taxon>Enterobacteriaceae</taxon>
        <taxon>Cronobacter</taxon>
    </lineage>
</organism>
<evidence type="ECO:0000256" key="1">
    <source>
        <dbReference type="SAM" id="Phobius"/>
    </source>
</evidence>
<keyword evidence="1" id="KW-0472">Membrane</keyword>
<dbReference type="EMBL" id="FN543093">
    <property type="protein sequence ID" value="CBA34136.1"/>
    <property type="molecule type" value="Genomic_DNA"/>
</dbReference>
<dbReference type="HOGENOM" id="CLU_3348625_0_0_6"/>
<keyword evidence="1" id="KW-1133">Transmembrane helix</keyword>
<gene>
    <name evidence="2" type="ordered locus">Ctu_38190</name>
</gene>
<protein>
    <submittedName>
        <fullName evidence="2">Uncharacterized protein</fullName>
    </submittedName>
</protein>
<keyword evidence="1" id="KW-0812">Transmembrane</keyword>
<proteinExistence type="predicted"/>
<sequence>MFATGLPVTTFAVFRFTLVAALPLQVFFNALPKQWIM</sequence>
<evidence type="ECO:0000313" key="2">
    <source>
        <dbReference type="EMBL" id="CBA34136.1"/>
    </source>
</evidence>
<reference evidence="2 3" key="1">
    <citation type="journal article" date="2010" name="J. Bacteriol.">
        <title>Complete Genome Sequence of Cronobacter turicensis LMG 23827, a foodborne pathogen causing deaths in neonates.</title>
        <authorList>
            <person name="Stephan R."/>
            <person name="Lehner A."/>
            <person name="Tischler P."/>
            <person name="Rattei T."/>
        </authorList>
    </citation>
    <scope>NUCLEOTIDE SEQUENCE [LARGE SCALE GENOMIC DNA]</scope>
    <source>
        <strain evidence="3">DSM 18703 / CCUG 55852 / LMG 23827 / z3032</strain>
    </source>
</reference>
<name>C9Y1Z4_CROTZ</name>
<accession>C9Y1Z4</accession>
<dbReference type="AlphaFoldDB" id="C9Y1Z4"/>
<feature type="transmembrane region" description="Helical" evidence="1">
    <location>
        <begin position="12"/>
        <end position="31"/>
    </location>
</feature>
<dbReference type="KEGG" id="ctu:CTU_38190"/>
<evidence type="ECO:0000313" key="3">
    <source>
        <dbReference type="Proteomes" id="UP000002069"/>
    </source>
</evidence>
<reference evidence="3" key="2">
    <citation type="journal article" date="2011" name="J. Bacteriol.">
        <title>Complete genome sequence of Cronobacter turicensis LMG 23827, a food-borne pathogen causing deaths in neonates.</title>
        <authorList>
            <person name="Stephan R."/>
            <person name="Lehner A."/>
            <person name="Tischler P."/>
            <person name="Rattei T."/>
        </authorList>
    </citation>
    <scope>NUCLEOTIDE SEQUENCE [LARGE SCALE GENOMIC DNA]</scope>
    <source>
        <strain evidence="3">DSM 18703 / CCUG 55852 / LMG 23827 / z3032</strain>
    </source>
</reference>